<dbReference type="InterPro" id="IPR010359">
    <property type="entry name" value="IrrE_HExxH"/>
</dbReference>
<dbReference type="Proteomes" id="UP000823928">
    <property type="component" value="Unassembled WGS sequence"/>
</dbReference>
<gene>
    <name evidence="2" type="ORF">IAC10_12430</name>
</gene>
<reference evidence="2" key="1">
    <citation type="submission" date="2020-10" db="EMBL/GenBank/DDBJ databases">
        <authorList>
            <person name="Gilroy R."/>
        </authorList>
    </citation>
    <scope>NUCLEOTIDE SEQUENCE</scope>
    <source>
        <strain evidence="2">6276</strain>
    </source>
</reference>
<sequence length="400" mass="45664">MATNFALINKETLNFICNGKGITIDFLAQKSKYSTDKIKRWLDINDKLFPTIIQAKTLANCLHIPFASLYMDPKDIPMKSIPSYKNMRTVMNMAYNDESSINIAIIDVLTAFDFLMETNKELDIPNPVYVAPASINSDDPNVWADEIRKYLNLQIDEQFNLSSSRKFYLYLRNKVESKGVFVHCFSGVPVETVRGFAIFNNKQPIIGLNADDRYPAKSFSIIHELVHIIKREPSLCNDNYSSFATLSEEIFCNAVAGELLVPSSALNVLLLNEEYNHPYNLTDIKRMADTFSVSKEVIIRRLLDTGKIDRNAYEAYNKIFLEELEKQREQNKINREKGLPTSFPRNTAQIAVDRTSTSICTALYLGYAADMYSKYELANHLGIKLDKVDMFLKEAGTWNN</sequence>
<evidence type="ECO:0000313" key="3">
    <source>
        <dbReference type="Proteomes" id="UP000823928"/>
    </source>
</evidence>
<dbReference type="AlphaFoldDB" id="A0A9D1F1T1"/>
<dbReference type="PANTHER" id="PTHR43236:SF2">
    <property type="entry name" value="BLL0069 PROTEIN"/>
    <property type="match status" value="1"/>
</dbReference>
<reference evidence="2" key="2">
    <citation type="journal article" date="2021" name="PeerJ">
        <title>Extensive microbial diversity within the chicken gut microbiome revealed by metagenomics and culture.</title>
        <authorList>
            <person name="Gilroy R."/>
            <person name="Ravi A."/>
            <person name="Getino M."/>
            <person name="Pursley I."/>
            <person name="Horton D.L."/>
            <person name="Alikhan N.F."/>
            <person name="Baker D."/>
            <person name="Gharbi K."/>
            <person name="Hall N."/>
            <person name="Watson M."/>
            <person name="Adriaenssens E.M."/>
            <person name="Foster-Nyarko E."/>
            <person name="Jarju S."/>
            <person name="Secka A."/>
            <person name="Antonio M."/>
            <person name="Oren A."/>
            <person name="Chaudhuri R.R."/>
            <person name="La Ragione R."/>
            <person name="Hildebrand F."/>
            <person name="Pallen M.J."/>
        </authorList>
    </citation>
    <scope>NUCLEOTIDE SEQUENCE</scope>
    <source>
        <strain evidence="2">6276</strain>
    </source>
</reference>
<accession>A0A9D1F1T1</accession>
<dbReference type="Gene3D" id="1.10.10.2910">
    <property type="match status" value="1"/>
</dbReference>
<dbReference type="InterPro" id="IPR052345">
    <property type="entry name" value="Rad_response_metalloprotease"/>
</dbReference>
<dbReference type="Pfam" id="PF06114">
    <property type="entry name" value="Peptidase_M78"/>
    <property type="match status" value="1"/>
</dbReference>
<proteinExistence type="predicted"/>
<evidence type="ECO:0000259" key="1">
    <source>
        <dbReference type="Pfam" id="PF06114"/>
    </source>
</evidence>
<comment type="caution">
    <text evidence="2">The sequence shown here is derived from an EMBL/GenBank/DDBJ whole genome shotgun (WGS) entry which is preliminary data.</text>
</comment>
<dbReference type="EMBL" id="DVIU01000253">
    <property type="protein sequence ID" value="HIS37407.1"/>
    <property type="molecule type" value="Genomic_DNA"/>
</dbReference>
<feature type="domain" description="IrrE N-terminal-like" evidence="1">
    <location>
        <begin position="190"/>
        <end position="302"/>
    </location>
</feature>
<dbReference type="PANTHER" id="PTHR43236">
    <property type="entry name" value="ANTITOXIN HIGA1"/>
    <property type="match status" value="1"/>
</dbReference>
<protein>
    <submittedName>
        <fullName evidence="2">ImmA/IrrE family metallo-endopeptidase</fullName>
    </submittedName>
</protein>
<name>A0A9D1F1T1_9BACT</name>
<evidence type="ECO:0000313" key="2">
    <source>
        <dbReference type="EMBL" id="HIS37407.1"/>
    </source>
</evidence>
<organism evidence="2 3">
    <name type="scientific">Candidatus Scatousia excrementigallinarum</name>
    <dbReference type="NCBI Taxonomy" id="2840935"/>
    <lineage>
        <taxon>Bacteria</taxon>
        <taxon>Candidatus Scatousia</taxon>
    </lineage>
</organism>